<sequence length="200" mass="22449">VRAVALYNPSDTICSFTVPMNILELGGKVKARDLVKHQDLPEIKGGVLNRELPPHSVLILRMESEKRLEATVYEAEWAYLPCFNDLGKTPKSIVYAPLHEASGGMKVSYLGGRKENFAEWKEVYSEQGGEYEMTIRYVPKADRKLEVCVNNEKRILLDSLSADETQKIASITVPVHLKAGNNKIRMGSSFCWAPDIDCFT</sequence>
<feature type="domain" description="Alpha galactosidase C-terminal" evidence="1">
    <location>
        <begin position="2"/>
        <end position="62"/>
    </location>
</feature>
<comment type="caution">
    <text evidence="2">The sequence shown here is derived from an EMBL/GenBank/DDBJ whole genome shotgun (WGS) entry which is preliminary data.</text>
</comment>
<proteinExistence type="predicted"/>
<evidence type="ECO:0000259" key="1">
    <source>
        <dbReference type="Pfam" id="PF17801"/>
    </source>
</evidence>
<dbReference type="InterPro" id="IPR041233">
    <property type="entry name" value="Melibiase_C"/>
</dbReference>
<dbReference type="AlphaFoldDB" id="K1SRN4"/>
<dbReference type="SUPFAM" id="SSF49785">
    <property type="entry name" value="Galactose-binding domain-like"/>
    <property type="match status" value="1"/>
</dbReference>
<organism evidence="2">
    <name type="scientific">human gut metagenome</name>
    <dbReference type="NCBI Taxonomy" id="408170"/>
    <lineage>
        <taxon>unclassified sequences</taxon>
        <taxon>metagenomes</taxon>
        <taxon>organismal metagenomes</taxon>
    </lineage>
</organism>
<dbReference type="Pfam" id="PF17801">
    <property type="entry name" value="Melibiase_C"/>
    <property type="match status" value="1"/>
</dbReference>
<accession>K1SRN4</accession>
<evidence type="ECO:0000313" key="2">
    <source>
        <dbReference type="EMBL" id="EKC60243.1"/>
    </source>
</evidence>
<dbReference type="Gene3D" id="2.60.40.1180">
    <property type="entry name" value="Golgi alpha-mannosidase II"/>
    <property type="match status" value="1"/>
</dbReference>
<reference evidence="2" key="1">
    <citation type="journal article" date="2013" name="Environ. Microbiol.">
        <title>Microbiota from the distal guts of lean and obese adolescents exhibit partial functional redundancy besides clear differences in community structure.</title>
        <authorList>
            <person name="Ferrer M."/>
            <person name="Ruiz A."/>
            <person name="Lanza F."/>
            <person name="Haange S.B."/>
            <person name="Oberbach A."/>
            <person name="Till H."/>
            <person name="Bargiela R."/>
            <person name="Campoy C."/>
            <person name="Segura M.T."/>
            <person name="Richter M."/>
            <person name="von Bergen M."/>
            <person name="Seifert J."/>
            <person name="Suarez A."/>
        </authorList>
    </citation>
    <scope>NUCLEOTIDE SEQUENCE</scope>
</reference>
<dbReference type="CDD" id="cd04081">
    <property type="entry name" value="CBM35_galactosidase-like"/>
    <property type="match status" value="1"/>
</dbReference>
<dbReference type="SUPFAM" id="SSF51011">
    <property type="entry name" value="Glycosyl hydrolase domain"/>
    <property type="match status" value="1"/>
</dbReference>
<feature type="non-terminal residue" evidence="2">
    <location>
        <position position="1"/>
    </location>
</feature>
<gene>
    <name evidence="2" type="ORF">LEA_12965</name>
</gene>
<dbReference type="InterPro" id="IPR008979">
    <property type="entry name" value="Galactose-bd-like_sf"/>
</dbReference>
<protein>
    <submittedName>
        <fullName evidence="2">Alpha-galactosidase</fullName>
    </submittedName>
</protein>
<dbReference type="EMBL" id="AJWY01008785">
    <property type="protein sequence ID" value="EKC60243.1"/>
    <property type="molecule type" value="Genomic_DNA"/>
</dbReference>
<dbReference type="InterPro" id="IPR013780">
    <property type="entry name" value="Glyco_hydro_b"/>
</dbReference>
<name>K1SRN4_9ZZZZ</name>
<dbReference type="Gene3D" id="2.60.120.260">
    <property type="entry name" value="Galactose-binding domain-like"/>
    <property type="match status" value="1"/>
</dbReference>